<comment type="caution">
    <text evidence="9">The sequence shown here is derived from an EMBL/GenBank/DDBJ whole genome shotgun (WGS) entry which is preliminary data.</text>
</comment>
<dbReference type="PROSITE" id="PS00174">
    <property type="entry name" value="P_GLUCOSE_ISOMERASE_2"/>
    <property type="match status" value="1"/>
</dbReference>
<accession>A0ABR9BSV3</accession>
<dbReference type="PROSITE" id="PS00765">
    <property type="entry name" value="P_GLUCOSE_ISOMERASE_1"/>
    <property type="match status" value="1"/>
</dbReference>
<comment type="catalytic activity">
    <reaction evidence="6 7 8">
        <text>alpha-D-glucose 6-phosphate = beta-D-fructose 6-phosphate</text>
        <dbReference type="Rhea" id="RHEA:11816"/>
        <dbReference type="ChEBI" id="CHEBI:57634"/>
        <dbReference type="ChEBI" id="CHEBI:58225"/>
        <dbReference type="EC" id="5.3.1.9"/>
    </reaction>
</comment>
<dbReference type="EC" id="5.3.1.9" evidence="7"/>
<feature type="active site" evidence="7">
    <location>
        <position position="387"/>
    </location>
</feature>
<organism evidence="9 10">
    <name type="scientific">Photobacterium arenosum</name>
    <dbReference type="NCBI Taxonomy" id="2774143"/>
    <lineage>
        <taxon>Bacteria</taxon>
        <taxon>Pseudomonadati</taxon>
        <taxon>Pseudomonadota</taxon>
        <taxon>Gammaproteobacteria</taxon>
        <taxon>Vibrionales</taxon>
        <taxon>Vibrionaceae</taxon>
        <taxon>Photobacterium</taxon>
    </lineage>
</organism>
<dbReference type="Gene3D" id="3.40.50.10490">
    <property type="entry name" value="Glucose-6-phosphate isomerase like protein, domain 1"/>
    <property type="match status" value="2"/>
</dbReference>
<keyword evidence="5 7" id="KW-0413">Isomerase</keyword>
<dbReference type="InterPro" id="IPR035482">
    <property type="entry name" value="SIS_PGI_2"/>
</dbReference>
<evidence type="ECO:0000256" key="1">
    <source>
        <dbReference type="ARBA" id="ARBA00004926"/>
    </source>
</evidence>
<evidence type="ECO:0000256" key="8">
    <source>
        <dbReference type="RuleBase" id="RU000612"/>
    </source>
</evidence>
<gene>
    <name evidence="7 9" type="primary">pgi</name>
    <name evidence="9" type="ORF">IFO68_18975</name>
</gene>
<keyword evidence="3 7" id="KW-0312">Gluconeogenesis</keyword>
<dbReference type="InterPro" id="IPR018189">
    <property type="entry name" value="Phosphoglucose_isomerase_CS"/>
</dbReference>
<dbReference type="CDD" id="cd05016">
    <property type="entry name" value="SIS_PGI_2"/>
    <property type="match status" value="1"/>
</dbReference>
<evidence type="ECO:0000256" key="3">
    <source>
        <dbReference type="ARBA" id="ARBA00022432"/>
    </source>
</evidence>
<dbReference type="Gene3D" id="1.10.1390.10">
    <property type="match status" value="1"/>
</dbReference>
<dbReference type="PANTHER" id="PTHR11469">
    <property type="entry name" value="GLUCOSE-6-PHOSPHATE ISOMERASE"/>
    <property type="match status" value="1"/>
</dbReference>
<dbReference type="HAMAP" id="MF_00473">
    <property type="entry name" value="G6P_isomerase"/>
    <property type="match status" value="1"/>
</dbReference>
<dbReference type="EMBL" id="JACYTP010000015">
    <property type="protein sequence ID" value="MBD8514762.1"/>
    <property type="molecule type" value="Genomic_DNA"/>
</dbReference>
<dbReference type="InterPro" id="IPR035476">
    <property type="entry name" value="SIS_PGI_1"/>
</dbReference>
<dbReference type="PROSITE" id="PS51463">
    <property type="entry name" value="P_GLUCOSE_ISOMERASE_3"/>
    <property type="match status" value="1"/>
</dbReference>
<comment type="similarity">
    <text evidence="2 7 8">Belongs to the GPI family.</text>
</comment>
<keyword evidence="4 7" id="KW-0324">Glycolysis</keyword>
<comment type="pathway">
    <text evidence="1 7 8">Carbohydrate degradation; glycolysis; D-glyceraldehyde 3-phosphate and glycerone phosphate from D-glucose: step 2/4.</text>
</comment>
<comment type="pathway">
    <text evidence="7">Carbohydrate biosynthesis; gluconeogenesis.</text>
</comment>
<dbReference type="Pfam" id="PF00342">
    <property type="entry name" value="PGI"/>
    <property type="match status" value="1"/>
</dbReference>
<dbReference type="PRINTS" id="PR00662">
    <property type="entry name" value="G6PISOMERASE"/>
</dbReference>
<evidence type="ECO:0000256" key="6">
    <source>
        <dbReference type="ARBA" id="ARBA00029321"/>
    </source>
</evidence>
<keyword evidence="10" id="KW-1185">Reference proteome</keyword>
<dbReference type="RefSeq" id="WP_192017366.1">
    <property type="nucleotide sequence ID" value="NZ_JACYTP010000015.1"/>
</dbReference>
<dbReference type="PANTHER" id="PTHR11469:SF1">
    <property type="entry name" value="GLUCOSE-6-PHOSPHATE ISOMERASE"/>
    <property type="match status" value="1"/>
</dbReference>
<dbReference type="CDD" id="cd05015">
    <property type="entry name" value="SIS_PGI_1"/>
    <property type="match status" value="1"/>
</dbReference>
<protein>
    <recommendedName>
        <fullName evidence="7">Glucose-6-phosphate isomerase</fullName>
        <shortName evidence="7">GPI</shortName>
        <ecNumber evidence="7">5.3.1.9</ecNumber>
    </recommendedName>
    <alternativeName>
        <fullName evidence="7">Phosphoglucose isomerase</fullName>
        <shortName evidence="7">PGI</shortName>
    </alternativeName>
    <alternativeName>
        <fullName evidence="7">Phosphohexose isomerase</fullName>
        <shortName evidence="7">PHI</shortName>
    </alternativeName>
</protein>
<dbReference type="InterPro" id="IPR023096">
    <property type="entry name" value="G6P_Isomerase_C"/>
</dbReference>
<dbReference type="Proteomes" id="UP000649768">
    <property type="component" value="Unassembled WGS sequence"/>
</dbReference>
<dbReference type="NCBIfam" id="NF001211">
    <property type="entry name" value="PRK00179.1"/>
    <property type="match status" value="1"/>
</dbReference>
<dbReference type="InterPro" id="IPR001672">
    <property type="entry name" value="G6P_Isomerase"/>
</dbReference>
<feature type="active site" evidence="7">
    <location>
        <position position="515"/>
    </location>
</feature>
<dbReference type="GO" id="GO:0004347">
    <property type="term" value="F:glucose-6-phosphate isomerase activity"/>
    <property type="evidence" value="ECO:0007669"/>
    <property type="project" value="UniProtKB-EC"/>
</dbReference>
<evidence type="ECO:0000256" key="7">
    <source>
        <dbReference type="HAMAP-Rule" id="MF_00473"/>
    </source>
</evidence>
<feature type="active site" description="Proton donor" evidence="7">
    <location>
        <position position="356"/>
    </location>
</feature>
<evidence type="ECO:0000256" key="5">
    <source>
        <dbReference type="ARBA" id="ARBA00023235"/>
    </source>
</evidence>
<proteinExistence type="inferred from homology"/>
<evidence type="ECO:0000313" key="9">
    <source>
        <dbReference type="EMBL" id="MBD8514762.1"/>
    </source>
</evidence>
<name>A0ABR9BSV3_9GAMM</name>
<dbReference type="SUPFAM" id="SSF53697">
    <property type="entry name" value="SIS domain"/>
    <property type="match status" value="1"/>
</dbReference>
<comment type="subcellular location">
    <subcellularLocation>
        <location evidence="7">Cytoplasm</location>
    </subcellularLocation>
</comment>
<dbReference type="InterPro" id="IPR046348">
    <property type="entry name" value="SIS_dom_sf"/>
</dbReference>
<evidence type="ECO:0000313" key="10">
    <source>
        <dbReference type="Proteomes" id="UP000649768"/>
    </source>
</evidence>
<comment type="function">
    <text evidence="7">Catalyzes the reversible isomerization of glucose-6-phosphate to fructose-6-phosphate.</text>
</comment>
<keyword evidence="7" id="KW-0963">Cytoplasm</keyword>
<evidence type="ECO:0000256" key="2">
    <source>
        <dbReference type="ARBA" id="ARBA00006604"/>
    </source>
</evidence>
<sequence length="550" mass="60959">MLKNINPTQTTAWQALTAHFEQAQDLQLSELFAKDSSRFETFSAAFGNDILLDYSKNLITEETLAKLFDLAEQTELKTAIVSMFNGEKINRTEDRAVLHVALRNRSNTPVLVDGEDVMPHVNAVLAKMQQFSDRIIGGDWKGYTGKAITDVVNIGIGGSDLGPYMVSEALAPYKTRLNLHFVSNVDGTHIAETLKGLNPETTLFLVASKTFTTQETMTNAHSARDWFLAEAKDPAHVAKHFAALSTNAGAVSAFGIDTDNMFEFWDWVGGRYSLWSAIGLSICLAVGYERFEELLAGAHAMDKHFAQAPLTENVPVILALIGLWYNNFFGAESEAILPYDQYMHRFAAYFQQGNMESNGKYVDRGGNPVDYQTGPIIWGEPGTNGQHAFYQLIHQGTKLIPCDFIAPAISHNQLGDHHPKLMANFFAQTEALAFGKTREQVEAEFTAAGKTPEEAAELAPFKVFEGNRPTNSILVKQVTPYILGALIAMYEHKIFTQGVIWNIYSFDQWGVELGKQLANQILPELADNAAVSSHDSSTNGLINTFKQWRQ</sequence>
<reference evidence="9 10" key="1">
    <citation type="submission" date="2020-09" db="EMBL/GenBank/DDBJ databases">
        <title>Photobacterium sp. CAU 1568 isolated from sand of Sido Beach.</title>
        <authorList>
            <person name="Kim W."/>
        </authorList>
    </citation>
    <scope>NUCLEOTIDE SEQUENCE [LARGE SCALE GENOMIC DNA]</scope>
    <source>
        <strain evidence="9 10">CAU 1568</strain>
    </source>
</reference>
<evidence type="ECO:0000256" key="4">
    <source>
        <dbReference type="ARBA" id="ARBA00023152"/>
    </source>
</evidence>